<keyword evidence="1" id="KW-1133">Transmembrane helix</keyword>
<accession>A0AAU7UCF7</accession>
<dbReference type="PANTHER" id="PTHR31061:SF24">
    <property type="entry name" value="LD22376P"/>
    <property type="match status" value="1"/>
</dbReference>
<feature type="transmembrane region" description="Helical" evidence="1">
    <location>
        <begin position="304"/>
        <end position="322"/>
    </location>
</feature>
<dbReference type="RefSeq" id="WP_350243765.1">
    <property type="nucleotide sequence ID" value="NZ_CP158299.1"/>
</dbReference>
<name>A0AAU7UCF7_9DEIO</name>
<dbReference type="KEGG" id="dsc:ABOD76_05300"/>
<feature type="transmembrane region" description="Helical" evidence="1">
    <location>
        <begin position="233"/>
        <end position="252"/>
    </location>
</feature>
<evidence type="ECO:0000313" key="3">
    <source>
        <dbReference type="EMBL" id="XBV85724.1"/>
    </source>
</evidence>
<gene>
    <name evidence="3" type="ORF">ABOD76_05300</name>
</gene>
<feature type="transmembrane region" description="Helical" evidence="1">
    <location>
        <begin position="154"/>
        <end position="171"/>
    </location>
</feature>
<feature type="transmembrane region" description="Helical" evidence="1">
    <location>
        <begin position="264"/>
        <end position="283"/>
    </location>
</feature>
<sequence>MSAVSLTPPPTASQTAARPLTGRLSALDAWRGLTVLLMLLVNNVALDYKTPFQLQHAPWGGGLTLTDLVFPWFLFCAGAALPFSLAAARRAGLDGGRLGRKQLERGVLLYLVGALLTSAELRQLNLGLGVLQLIALASLAAGLLSQMLRWEARLGVAALLLVGYDLFLHHYPLTGGQTGTFTADLNAVKALNETLLAPLGLRGLISVVPATALVLLGSAVAQPLKDRLPHTPQRLLALGVALTALGWLWAHHLEFNKAVWTPSYVLYTSGLATLGLLTLWLIGDAQDGRRSRWLSALTIPGRNALFAYVAPILFKLWIFSQWRVNWTGTTLPMQQAVLTLARQHLGLWSGGWVYSLGYVLVVWLALAVLARRGLIWKL</sequence>
<reference evidence="3" key="1">
    <citation type="submission" date="2024-06" db="EMBL/GenBank/DDBJ databases">
        <title>Draft Genome Sequence of Deinococcus sonorensis Type Strain KR-87, a Biofilm Producing Representative of the Genus Deinococcus.</title>
        <authorList>
            <person name="Boren L.S."/>
            <person name="Grosso R.A."/>
            <person name="Hugenberg-Cox A.N."/>
            <person name="Hill J.T.E."/>
            <person name="Albert C.M."/>
            <person name="Tuohy J.M."/>
        </authorList>
    </citation>
    <scope>NUCLEOTIDE SEQUENCE</scope>
    <source>
        <strain evidence="3">KR-87</strain>
    </source>
</reference>
<feature type="transmembrane region" description="Helical" evidence="1">
    <location>
        <begin position="130"/>
        <end position="147"/>
    </location>
</feature>
<dbReference type="EMBL" id="CP158299">
    <property type="protein sequence ID" value="XBV85724.1"/>
    <property type="molecule type" value="Genomic_DNA"/>
</dbReference>
<dbReference type="InterPro" id="IPR012429">
    <property type="entry name" value="HGSNAT_cat"/>
</dbReference>
<feature type="domain" description="Heparan-alpha-glucosaminide N-acetyltransferase catalytic" evidence="2">
    <location>
        <begin position="23"/>
        <end position="227"/>
    </location>
</feature>
<dbReference type="AlphaFoldDB" id="A0AAU7UCF7"/>
<evidence type="ECO:0000259" key="2">
    <source>
        <dbReference type="Pfam" id="PF07786"/>
    </source>
</evidence>
<keyword evidence="1" id="KW-0812">Transmembrane</keyword>
<organism evidence="3">
    <name type="scientific">Deinococcus sonorensis KR-87</name>
    <dbReference type="NCBI Taxonomy" id="694439"/>
    <lineage>
        <taxon>Bacteria</taxon>
        <taxon>Thermotogati</taxon>
        <taxon>Deinococcota</taxon>
        <taxon>Deinococci</taxon>
        <taxon>Deinococcales</taxon>
        <taxon>Deinococcaceae</taxon>
        <taxon>Deinococcus</taxon>
    </lineage>
</organism>
<feature type="transmembrane region" description="Helical" evidence="1">
    <location>
        <begin position="352"/>
        <end position="370"/>
    </location>
</feature>
<feature type="transmembrane region" description="Helical" evidence="1">
    <location>
        <begin position="68"/>
        <end position="87"/>
    </location>
</feature>
<feature type="transmembrane region" description="Helical" evidence="1">
    <location>
        <begin position="199"/>
        <end position="221"/>
    </location>
</feature>
<feature type="transmembrane region" description="Helical" evidence="1">
    <location>
        <begin position="29"/>
        <end position="48"/>
    </location>
</feature>
<dbReference type="Pfam" id="PF07786">
    <property type="entry name" value="HGSNAT_cat"/>
    <property type="match status" value="1"/>
</dbReference>
<evidence type="ECO:0000256" key="1">
    <source>
        <dbReference type="SAM" id="Phobius"/>
    </source>
</evidence>
<keyword evidence="1" id="KW-0472">Membrane</keyword>
<dbReference type="PANTHER" id="PTHR31061">
    <property type="entry name" value="LD22376P"/>
    <property type="match status" value="1"/>
</dbReference>
<proteinExistence type="predicted"/>
<protein>
    <submittedName>
        <fullName evidence="3">Heparan-alpha-glucosaminide N-acetyltransferase domain-containing protein</fullName>
    </submittedName>
</protein>